<dbReference type="Proteomes" id="UP000015480">
    <property type="component" value="Chromosome"/>
</dbReference>
<evidence type="ECO:0000313" key="1">
    <source>
        <dbReference type="EMBL" id="AGT09107.1"/>
    </source>
</evidence>
<dbReference type="AlphaFoldDB" id="S5XV61"/>
<proteinExistence type="predicted"/>
<keyword evidence="2" id="KW-1185">Reference proteome</keyword>
<dbReference type="PATRIC" id="fig|1367847.3.peg.2018"/>
<organism evidence="1 2">
    <name type="scientific">Paracoccus aminophilus JCM 7686</name>
    <dbReference type="NCBI Taxonomy" id="1367847"/>
    <lineage>
        <taxon>Bacteria</taxon>
        <taxon>Pseudomonadati</taxon>
        <taxon>Pseudomonadota</taxon>
        <taxon>Alphaproteobacteria</taxon>
        <taxon>Rhodobacterales</taxon>
        <taxon>Paracoccaceae</taxon>
        <taxon>Paracoccus</taxon>
    </lineage>
</organism>
<protein>
    <submittedName>
        <fullName evidence="1">Uncharacterized protein</fullName>
    </submittedName>
</protein>
<sequence length="67" mass="7167">MSKSPPTQLMGPEFAAQLPMLAVRMLITEDLLRRALHEVPGLRDSALGSAIVTAITAPNSQIAERAL</sequence>
<accession>S5XV61</accession>
<dbReference type="STRING" id="1367847.JCM7686_2026"/>
<dbReference type="HOGENOM" id="CLU_2808487_0_0_5"/>
<dbReference type="KEGG" id="pami:JCM7686_2026"/>
<gene>
    <name evidence="1" type="ORF">JCM7686_2026</name>
</gene>
<reference evidence="1 2" key="1">
    <citation type="journal article" date="2014" name="BMC Genomics">
        <title>Architecture and functions of a multipartite genome of the methylotrophic bacterium Paracoccus aminophilus JCM 7686, containing primary and secondary chromids.</title>
        <authorList>
            <person name="Dziewit L."/>
            <person name="Czarnecki J."/>
            <person name="Wibberg D."/>
            <person name="Radlinska M."/>
            <person name="Mrozek P."/>
            <person name="Szymczak M."/>
            <person name="Schluter A."/>
            <person name="Puhler A."/>
            <person name="Bartosik D."/>
        </authorList>
    </citation>
    <scope>NUCLEOTIDE SEQUENCE [LARGE SCALE GENOMIC DNA]</scope>
    <source>
        <strain evidence="1">JCM 7686</strain>
    </source>
</reference>
<evidence type="ECO:0000313" key="2">
    <source>
        <dbReference type="Proteomes" id="UP000015480"/>
    </source>
</evidence>
<name>S5XV61_PARAH</name>
<dbReference type="EMBL" id="CP006650">
    <property type="protein sequence ID" value="AGT09107.1"/>
    <property type="molecule type" value="Genomic_DNA"/>
</dbReference>
<dbReference type="RefSeq" id="WP_020950745.1">
    <property type="nucleotide sequence ID" value="NC_022041.1"/>
</dbReference>